<reference evidence="1" key="1">
    <citation type="submission" date="2020-06" db="EMBL/GenBank/DDBJ databases">
        <authorList>
            <person name="Li T."/>
            <person name="Hu X."/>
            <person name="Zhang T."/>
            <person name="Song X."/>
            <person name="Zhang H."/>
            <person name="Dai N."/>
            <person name="Sheng W."/>
            <person name="Hou X."/>
            <person name="Wei L."/>
        </authorList>
    </citation>
    <scope>NUCLEOTIDE SEQUENCE</scope>
    <source>
        <strain evidence="1">3651</strain>
        <tissue evidence="1">Leaf</tissue>
    </source>
</reference>
<reference evidence="1" key="2">
    <citation type="journal article" date="2024" name="Plant">
        <title>Genomic evolution and insights into agronomic trait innovations of Sesamum species.</title>
        <authorList>
            <person name="Miao H."/>
            <person name="Wang L."/>
            <person name="Qu L."/>
            <person name="Liu H."/>
            <person name="Sun Y."/>
            <person name="Le M."/>
            <person name="Wang Q."/>
            <person name="Wei S."/>
            <person name="Zheng Y."/>
            <person name="Lin W."/>
            <person name="Duan Y."/>
            <person name="Cao H."/>
            <person name="Xiong S."/>
            <person name="Wang X."/>
            <person name="Wei L."/>
            <person name="Li C."/>
            <person name="Ma Q."/>
            <person name="Ju M."/>
            <person name="Zhao R."/>
            <person name="Li G."/>
            <person name="Mu C."/>
            <person name="Tian Q."/>
            <person name="Mei H."/>
            <person name="Zhang T."/>
            <person name="Gao T."/>
            <person name="Zhang H."/>
        </authorList>
    </citation>
    <scope>NUCLEOTIDE SEQUENCE</scope>
    <source>
        <strain evidence="1">3651</strain>
    </source>
</reference>
<dbReference type="EMBL" id="JACGWO010000012">
    <property type="protein sequence ID" value="KAK4413566.1"/>
    <property type="molecule type" value="Genomic_DNA"/>
</dbReference>
<dbReference type="AlphaFoldDB" id="A0AAE1XLI7"/>
<organism evidence="1 2">
    <name type="scientific">Sesamum alatum</name>
    <dbReference type="NCBI Taxonomy" id="300844"/>
    <lineage>
        <taxon>Eukaryota</taxon>
        <taxon>Viridiplantae</taxon>
        <taxon>Streptophyta</taxon>
        <taxon>Embryophyta</taxon>
        <taxon>Tracheophyta</taxon>
        <taxon>Spermatophyta</taxon>
        <taxon>Magnoliopsida</taxon>
        <taxon>eudicotyledons</taxon>
        <taxon>Gunneridae</taxon>
        <taxon>Pentapetalae</taxon>
        <taxon>asterids</taxon>
        <taxon>lamiids</taxon>
        <taxon>Lamiales</taxon>
        <taxon>Pedaliaceae</taxon>
        <taxon>Sesamum</taxon>
    </lineage>
</organism>
<accession>A0AAE1XLI7</accession>
<name>A0AAE1XLI7_9LAMI</name>
<proteinExistence type="predicted"/>
<dbReference type="InterPro" id="IPR004242">
    <property type="entry name" value="Transposase_21"/>
</dbReference>
<keyword evidence="2" id="KW-1185">Reference proteome</keyword>
<comment type="caution">
    <text evidence="1">The sequence shown here is derived from an EMBL/GenBank/DDBJ whole genome shotgun (WGS) entry which is preliminary data.</text>
</comment>
<gene>
    <name evidence="1" type="ORF">Salat_2769300</name>
</gene>
<protein>
    <submittedName>
        <fullName evidence="1">Uncharacterized protein</fullName>
    </submittedName>
</protein>
<sequence length="207" mass="23681">MKQPSFMLSVVIDDPKGPGNKIDVFLQSLVDELKELWHTGVSTYDASCGEMFQLHAGLLWTISDFPGYSNISDTLMMWKPRKTDHLATTMEIITWVEGYMEEQVPADCNEKGPPIVKKGRGCAQFPKGWGTEKKLEVTLDRNQRVIGPDVNHYKTSIGCMARIGVKLPLNYVEFNHIPEYLRDMAWEEVEVGLLFSFMFTFHAFMYC</sequence>
<evidence type="ECO:0000313" key="2">
    <source>
        <dbReference type="Proteomes" id="UP001293254"/>
    </source>
</evidence>
<evidence type="ECO:0000313" key="1">
    <source>
        <dbReference type="EMBL" id="KAK4413566.1"/>
    </source>
</evidence>
<dbReference type="Proteomes" id="UP001293254">
    <property type="component" value="Unassembled WGS sequence"/>
</dbReference>
<dbReference type="Pfam" id="PF02992">
    <property type="entry name" value="Transposase_21"/>
    <property type="match status" value="1"/>
</dbReference>